<evidence type="ECO:0000313" key="2">
    <source>
        <dbReference type="Proteomes" id="UP001497444"/>
    </source>
</evidence>
<dbReference type="Proteomes" id="UP001497444">
    <property type="component" value="Chromosome 10"/>
</dbReference>
<accession>A0ABP0VSD9</accession>
<keyword evidence="2" id="KW-1185">Reference proteome</keyword>
<organism evidence="1 2">
    <name type="scientific">Sphagnum jensenii</name>
    <dbReference type="NCBI Taxonomy" id="128206"/>
    <lineage>
        <taxon>Eukaryota</taxon>
        <taxon>Viridiplantae</taxon>
        <taxon>Streptophyta</taxon>
        <taxon>Embryophyta</taxon>
        <taxon>Bryophyta</taxon>
        <taxon>Sphagnophytina</taxon>
        <taxon>Sphagnopsida</taxon>
        <taxon>Sphagnales</taxon>
        <taxon>Sphagnaceae</taxon>
        <taxon>Sphagnum</taxon>
    </lineage>
</organism>
<gene>
    <name evidence="1" type="ORF">CSSPJE1EN1_LOCUS2229</name>
</gene>
<dbReference type="EMBL" id="OZ020105">
    <property type="protein sequence ID" value="CAK9256751.1"/>
    <property type="molecule type" value="Genomic_DNA"/>
</dbReference>
<protein>
    <submittedName>
        <fullName evidence="1">Uncharacterized protein</fullName>
    </submittedName>
</protein>
<reference evidence="1" key="1">
    <citation type="submission" date="2024-02" db="EMBL/GenBank/DDBJ databases">
        <authorList>
            <consortium name="ELIXIR-Norway"/>
            <consortium name="Elixir Norway"/>
        </authorList>
    </citation>
    <scope>NUCLEOTIDE SEQUENCE</scope>
</reference>
<proteinExistence type="predicted"/>
<sequence>MAQTRERRTTREKSVEEERRTLEATRVVEKFSRSIDRSIALHEARNAEYTPIMLLCFHRNRIEGEKLLVLIPRNPLISLLLLLLEFPRLPGGGRWRSVFCLALPWLRLIGVGDEMSFTVVGEQS</sequence>
<evidence type="ECO:0000313" key="1">
    <source>
        <dbReference type="EMBL" id="CAK9256751.1"/>
    </source>
</evidence>
<name>A0ABP0VSD9_9BRYO</name>